<sequence length="98" mass="11102">MWTKTILKPSRKWVSSAVLKAYSAPSLTTVKELSGTPRGFVAPSPIHKETFVYGELGIRVEFPGNIGLLENVKEPCKILPMLTFWEFWMFITVKFPGK</sequence>
<proteinExistence type="predicted"/>
<gene>
    <name evidence="1" type="ORF">BSTOLATCC_MIC43</name>
</gene>
<organism evidence="1 2">
    <name type="scientific">Blepharisma stoltei</name>
    <dbReference type="NCBI Taxonomy" id="1481888"/>
    <lineage>
        <taxon>Eukaryota</taxon>
        <taxon>Sar</taxon>
        <taxon>Alveolata</taxon>
        <taxon>Ciliophora</taxon>
        <taxon>Postciliodesmatophora</taxon>
        <taxon>Heterotrichea</taxon>
        <taxon>Heterotrichida</taxon>
        <taxon>Blepharismidae</taxon>
        <taxon>Blepharisma</taxon>
    </lineage>
</organism>
<accession>A0AAU9I352</accession>
<evidence type="ECO:0000313" key="1">
    <source>
        <dbReference type="EMBL" id="CAG9309828.1"/>
    </source>
</evidence>
<comment type="caution">
    <text evidence="1">The sequence shown here is derived from an EMBL/GenBank/DDBJ whole genome shotgun (WGS) entry which is preliminary data.</text>
</comment>
<dbReference type="Proteomes" id="UP001162131">
    <property type="component" value="Unassembled WGS sequence"/>
</dbReference>
<dbReference type="EMBL" id="CAJZBQ010000001">
    <property type="protein sequence ID" value="CAG9309828.1"/>
    <property type="molecule type" value="Genomic_DNA"/>
</dbReference>
<reference evidence="1" key="1">
    <citation type="submission" date="2021-09" db="EMBL/GenBank/DDBJ databases">
        <authorList>
            <consortium name="AG Swart"/>
            <person name="Singh M."/>
            <person name="Singh A."/>
            <person name="Seah K."/>
            <person name="Emmerich C."/>
        </authorList>
    </citation>
    <scope>NUCLEOTIDE SEQUENCE</scope>
    <source>
        <strain evidence="1">ATCC30299</strain>
    </source>
</reference>
<protein>
    <submittedName>
        <fullName evidence="1">Uncharacterized protein</fullName>
    </submittedName>
</protein>
<keyword evidence="2" id="KW-1185">Reference proteome</keyword>
<dbReference type="AlphaFoldDB" id="A0AAU9I352"/>
<evidence type="ECO:0000313" key="2">
    <source>
        <dbReference type="Proteomes" id="UP001162131"/>
    </source>
</evidence>
<name>A0AAU9I352_9CILI</name>